<evidence type="ECO:0000313" key="3">
    <source>
        <dbReference type="Proteomes" id="UP001420932"/>
    </source>
</evidence>
<comment type="caution">
    <text evidence="2">The sequence shown here is derived from an EMBL/GenBank/DDBJ whole genome shotgun (WGS) entry which is preliminary data.</text>
</comment>
<keyword evidence="3" id="KW-1185">Reference proteome</keyword>
<proteinExistence type="predicted"/>
<protein>
    <submittedName>
        <fullName evidence="2">Uncharacterized protein</fullName>
    </submittedName>
</protein>
<dbReference type="AlphaFoldDB" id="A0AAP0NVX4"/>
<gene>
    <name evidence="2" type="ORF">Syun_019439</name>
</gene>
<dbReference type="EMBL" id="JBBNAF010000008">
    <property type="protein sequence ID" value="KAK9121822.1"/>
    <property type="molecule type" value="Genomic_DNA"/>
</dbReference>
<evidence type="ECO:0000313" key="2">
    <source>
        <dbReference type="EMBL" id="KAK9121822.1"/>
    </source>
</evidence>
<organism evidence="2 3">
    <name type="scientific">Stephania yunnanensis</name>
    <dbReference type="NCBI Taxonomy" id="152371"/>
    <lineage>
        <taxon>Eukaryota</taxon>
        <taxon>Viridiplantae</taxon>
        <taxon>Streptophyta</taxon>
        <taxon>Embryophyta</taxon>
        <taxon>Tracheophyta</taxon>
        <taxon>Spermatophyta</taxon>
        <taxon>Magnoliopsida</taxon>
        <taxon>Ranunculales</taxon>
        <taxon>Menispermaceae</taxon>
        <taxon>Menispermoideae</taxon>
        <taxon>Cissampelideae</taxon>
        <taxon>Stephania</taxon>
    </lineage>
</organism>
<sequence>MTVVSFSRMIGQRGKVQLGQNNTLMEVEKIDSSSDIDCEVACTTKMPSANEDVEITSTTSRSCTTTPNGDKNPSKKKKKVNNNTYLGDQMALAAHVVASEISKISKMLHTEQDMRDLFLDPMGEVNELNNVEKTIYGSKIMGRVEHMTIFLKLKPELHYD</sequence>
<accession>A0AAP0NVX4</accession>
<feature type="compositionally biased region" description="Low complexity" evidence="1">
    <location>
        <begin position="56"/>
        <end position="71"/>
    </location>
</feature>
<name>A0AAP0NVX4_9MAGN</name>
<dbReference type="Proteomes" id="UP001420932">
    <property type="component" value="Unassembled WGS sequence"/>
</dbReference>
<feature type="region of interest" description="Disordered" evidence="1">
    <location>
        <begin position="52"/>
        <end position="80"/>
    </location>
</feature>
<evidence type="ECO:0000256" key="1">
    <source>
        <dbReference type="SAM" id="MobiDB-lite"/>
    </source>
</evidence>
<reference evidence="2 3" key="1">
    <citation type="submission" date="2024-01" db="EMBL/GenBank/DDBJ databases">
        <title>Genome assemblies of Stephania.</title>
        <authorList>
            <person name="Yang L."/>
        </authorList>
    </citation>
    <scope>NUCLEOTIDE SEQUENCE [LARGE SCALE GENOMIC DNA]</scope>
    <source>
        <strain evidence="2">YNDBR</strain>
        <tissue evidence="2">Leaf</tissue>
    </source>
</reference>